<evidence type="ECO:0000256" key="10">
    <source>
        <dbReference type="ARBA" id="ARBA00022825"/>
    </source>
</evidence>
<feature type="region of interest" description="Disordered" evidence="16">
    <location>
        <begin position="753"/>
        <end position="782"/>
    </location>
</feature>
<evidence type="ECO:0000256" key="12">
    <source>
        <dbReference type="ARBA" id="ARBA00023026"/>
    </source>
</evidence>
<evidence type="ECO:0000256" key="14">
    <source>
        <dbReference type="ARBA" id="ARBA00023180"/>
    </source>
</evidence>
<dbReference type="GO" id="GO:0006508">
    <property type="term" value="P:proteolysis"/>
    <property type="evidence" value="ECO:0007669"/>
    <property type="project" value="UniProtKB-KW"/>
</dbReference>
<protein>
    <recommendedName>
        <fullName evidence="4">tripeptidyl-peptidase II</fullName>
        <ecNumber evidence="4">3.4.14.10</ecNumber>
    </recommendedName>
</protein>
<feature type="active site" description="Charge relay system" evidence="15">
    <location>
        <position position="333"/>
    </location>
</feature>
<dbReference type="CDD" id="cd04056">
    <property type="entry name" value="Peptidases_S53"/>
    <property type="match status" value="1"/>
</dbReference>
<evidence type="ECO:0000256" key="4">
    <source>
        <dbReference type="ARBA" id="ARBA00012462"/>
    </source>
</evidence>
<evidence type="ECO:0000256" key="9">
    <source>
        <dbReference type="ARBA" id="ARBA00022801"/>
    </source>
</evidence>
<name>A0A9W8YKN8_9PEZI</name>
<evidence type="ECO:0000256" key="13">
    <source>
        <dbReference type="ARBA" id="ARBA00023145"/>
    </source>
</evidence>
<evidence type="ECO:0000313" key="20">
    <source>
        <dbReference type="Proteomes" id="UP001140453"/>
    </source>
</evidence>
<evidence type="ECO:0000256" key="6">
    <source>
        <dbReference type="ARBA" id="ARBA00022670"/>
    </source>
</evidence>
<evidence type="ECO:0000256" key="1">
    <source>
        <dbReference type="ARBA" id="ARBA00001910"/>
    </source>
</evidence>
<dbReference type="Pfam" id="PF09286">
    <property type="entry name" value="Pro-kuma_activ"/>
    <property type="match status" value="1"/>
</dbReference>
<feature type="active site" description="Charge relay system" evidence="15">
    <location>
        <position position="578"/>
    </location>
</feature>
<evidence type="ECO:0000256" key="16">
    <source>
        <dbReference type="SAM" id="MobiDB-lite"/>
    </source>
</evidence>
<keyword evidence="11 15" id="KW-0106">Calcium</keyword>
<dbReference type="Gene3D" id="3.40.50.200">
    <property type="entry name" value="Peptidase S8/S53 domain"/>
    <property type="match status" value="1"/>
</dbReference>
<dbReference type="InterPro" id="IPR036852">
    <property type="entry name" value="Peptidase_S8/S53_dom_sf"/>
</dbReference>
<feature type="compositionally biased region" description="Low complexity" evidence="16">
    <location>
        <begin position="769"/>
        <end position="780"/>
    </location>
</feature>
<dbReference type="PANTHER" id="PTHR14218:SF19">
    <property type="entry name" value="SERINE PROTEASE AORO, PUTATIVE (AFU_ORTHOLOGUE AFUA_6G10250)-RELATED"/>
    <property type="match status" value="1"/>
</dbReference>
<evidence type="ECO:0000256" key="15">
    <source>
        <dbReference type="PROSITE-ProRule" id="PRU01032"/>
    </source>
</evidence>
<keyword evidence="8 17" id="KW-0732">Signal</keyword>
<dbReference type="GO" id="GO:0004252">
    <property type="term" value="F:serine-type endopeptidase activity"/>
    <property type="evidence" value="ECO:0007669"/>
    <property type="project" value="UniProtKB-UniRule"/>
</dbReference>
<evidence type="ECO:0000256" key="5">
    <source>
        <dbReference type="ARBA" id="ARBA00022525"/>
    </source>
</evidence>
<keyword evidence="20" id="KW-1185">Reference proteome</keyword>
<feature type="signal peptide" evidence="17">
    <location>
        <begin position="1"/>
        <end position="18"/>
    </location>
</feature>
<sequence length="1310" mass="143678">MRFNIFTGVLAALAVADAKPLSSNHRPRASPHILHEEASPLQGVWSKFYRLHQDATLPVRIGLTQQNLHRAEEFINDVAHPASPNYGKHWSAHEVVEMFKPRRESVDAVMEWLEMEGIHPSRVRMTPSKTWLMFNATVREVEQMLKTEYHVYKHATTQGARHVACEKYHVPEHLAEHIDIITPSVHFDSRIGQDRKNQYKALPGEKMEELRRRSADLEKRQTPVSGIVGSPLDGSNPKKGSEINNAMMTLDQCDTMITPDCLRALYNIPKGTQANSNNTLGIVEYTPQAFLQSDLDMFFSEFMPKMKDQSPEVVLLDNAVVQTQNKSFSFNGESALDLEFAMSLIAPQKATLYQVGDTTQGASFNNFLNGIDGSYCDFEGGTSKNPNIDGQYSAAVECGKSQATHVISTSYGSNEADLTPKYESRQCDEYMKLALQGVSVIYSSGDFGVAGNGGQCLSENGTSFTDNNTGKFNPSFPGGCPWVTSVGATQIVNGSTVNDPESACEEVILSGGGFSNVFTMPSYQQDALKTYMDDHAPGYGADKFNNSGTSRGFPDVSANGANYVTAVDGKFSLSYGTSASAPVFASMINLINESRLKAGKGPVGFLNPTLYANPDIMNDIKTGSNPGCGTKGFSAVTGWDPLTGLGTPDFEQMQKLFMSLPRQPLNVGEKVTKAYAEDVVTRSESVFSNLDHGPEDDAPDSIPQQLVAHLPPSAPSKTFVIDVPMPAEEATNEPADMVQLHEVMIQNLVVDAEDSPGESSNPLVTNTPSSASGSRAFSNSTPSTGSHYVHGFSSLQPQFNLDSAASLLGSFRDFMLPYFPVITLSSEATVPSLAKERPFVLLAILAAASGTKSLQGHNLYDEEFRKVLGLKFVSGGERSLELLVGLLIYCAWYPFHLRPKKKQALQYIRMASDIVHDLDLNQPQDDINRAERRTSPERIDSIRAYLGAQCLDSGFAATWQKTHTLPFKSWTATCCDILVNNDGALTTKSDQTLSWLARLQNFIAEAAQIHNHGGQEQQEGQHRLLMLRGMEAQLGEFQGQMPPEILSQPILHMTNLMTNIFLCGSPLLRFPYERAPKRNHSYSVTYADPDRLLRCATLLRTWYDYILSLPASEFSHFPGTLWGQLVASIILGLRLSFPIPSGCPDWDHAAARRVLDFGTFLVQFSCGDGSVLANLAPASSRGSTSTDVLSASRVVVDMVRRKYEKRLATLELSDAMQVPPHPGLSDSDKSVNGCPMLDGSLDQFIRDWDERLLDPTSWISPIQGFSGPDTGSGKTTSAMGSQPAPFHDLWATMTMGWSQEGFQNVDFNNI</sequence>
<keyword evidence="9 15" id="KW-0378">Hydrolase</keyword>
<feature type="binding site" evidence="15">
    <location>
        <position position="638"/>
    </location>
    <ligand>
        <name>Ca(2+)</name>
        <dbReference type="ChEBI" id="CHEBI:29108"/>
    </ligand>
</feature>
<feature type="chain" id="PRO_5040953307" description="tripeptidyl-peptidase II" evidence="17">
    <location>
        <begin position="19"/>
        <end position="1310"/>
    </location>
</feature>
<dbReference type="GO" id="GO:0005576">
    <property type="term" value="C:extracellular region"/>
    <property type="evidence" value="ECO:0007669"/>
    <property type="project" value="UniProtKB-SubCell"/>
</dbReference>
<dbReference type="GO" id="GO:0008240">
    <property type="term" value="F:tripeptidyl-peptidase activity"/>
    <property type="evidence" value="ECO:0007669"/>
    <property type="project" value="UniProtKB-EC"/>
</dbReference>
<evidence type="ECO:0000313" key="19">
    <source>
        <dbReference type="EMBL" id="KAJ4386311.1"/>
    </source>
</evidence>
<organism evidence="19 20">
    <name type="scientific">Gnomoniopsis smithogilvyi</name>
    <dbReference type="NCBI Taxonomy" id="1191159"/>
    <lineage>
        <taxon>Eukaryota</taxon>
        <taxon>Fungi</taxon>
        <taxon>Dikarya</taxon>
        <taxon>Ascomycota</taxon>
        <taxon>Pezizomycotina</taxon>
        <taxon>Sordariomycetes</taxon>
        <taxon>Sordariomycetidae</taxon>
        <taxon>Diaporthales</taxon>
        <taxon>Gnomoniaceae</taxon>
        <taxon>Gnomoniopsis</taxon>
    </lineage>
</organism>
<keyword evidence="7 15" id="KW-0479">Metal-binding</keyword>
<dbReference type="SUPFAM" id="SSF54897">
    <property type="entry name" value="Protease propeptides/inhibitors"/>
    <property type="match status" value="1"/>
</dbReference>
<dbReference type="EC" id="3.4.14.10" evidence="4"/>
<dbReference type="InterPro" id="IPR050819">
    <property type="entry name" value="Tripeptidyl-peptidase_I"/>
</dbReference>
<comment type="catalytic activity">
    <reaction evidence="1">
        <text>Release of an N-terminal tripeptide from a polypeptide.</text>
        <dbReference type="EC" id="3.4.14.10"/>
    </reaction>
</comment>
<comment type="function">
    <text evidence="2">Secreted tripeptidyl-peptidase which degrades proteins at acidic pHs and is involved in virulence.</text>
</comment>
<feature type="domain" description="Peptidase S53" evidence="18">
    <location>
        <begin position="256"/>
        <end position="660"/>
    </location>
</feature>
<dbReference type="OrthoDB" id="409122at2759"/>
<comment type="cofactor">
    <cofactor evidence="15">
        <name>Ca(2+)</name>
        <dbReference type="ChEBI" id="CHEBI:29108"/>
    </cofactor>
    <text evidence="15">Binds 1 Ca(2+) ion per subunit.</text>
</comment>
<feature type="compositionally biased region" description="Polar residues" evidence="16">
    <location>
        <begin position="757"/>
        <end position="768"/>
    </location>
</feature>
<reference evidence="19" key="1">
    <citation type="submission" date="2022-10" db="EMBL/GenBank/DDBJ databases">
        <title>Tapping the CABI collections for fungal endophytes: first genome assemblies for Collariella, Neodidymelliopsis, Ascochyta clinopodiicola, Didymella pomorum, Didymosphaeria variabile, Neocosmospora piperis and Neocucurbitaria cava.</title>
        <authorList>
            <person name="Hill R."/>
        </authorList>
    </citation>
    <scope>NUCLEOTIDE SEQUENCE</scope>
    <source>
        <strain evidence="19">IMI 355082</strain>
    </source>
</reference>
<dbReference type="Proteomes" id="UP001140453">
    <property type="component" value="Unassembled WGS sequence"/>
</dbReference>
<keyword evidence="13" id="KW-0865">Zymogen</keyword>
<dbReference type="Pfam" id="PF00082">
    <property type="entry name" value="Peptidase_S8"/>
    <property type="match status" value="1"/>
</dbReference>
<keyword evidence="6 15" id="KW-0645">Protease</keyword>
<evidence type="ECO:0000256" key="3">
    <source>
        <dbReference type="ARBA" id="ARBA00004239"/>
    </source>
</evidence>
<evidence type="ECO:0000259" key="18">
    <source>
        <dbReference type="PROSITE" id="PS51695"/>
    </source>
</evidence>
<dbReference type="PANTHER" id="PTHR14218">
    <property type="entry name" value="PROTEASE S8 TRIPEPTIDYL PEPTIDASE I CLN2"/>
    <property type="match status" value="1"/>
</dbReference>
<gene>
    <name evidence="19" type="ORF">N0V93_009204</name>
</gene>
<dbReference type="InterPro" id="IPR000209">
    <property type="entry name" value="Peptidase_S8/S53_dom"/>
</dbReference>
<evidence type="ECO:0000256" key="17">
    <source>
        <dbReference type="SAM" id="SignalP"/>
    </source>
</evidence>
<keyword evidence="14" id="KW-0325">Glycoprotein</keyword>
<dbReference type="SUPFAM" id="SSF52743">
    <property type="entry name" value="Subtilisin-like"/>
    <property type="match status" value="1"/>
</dbReference>
<comment type="subcellular location">
    <subcellularLocation>
        <location evidence="3">Secreted</location>
        <location evidence="3">Extracellular space</location>
    </subcellularLocation>
</comment>
<accession>A0A9W8YKN8</accession>
<feature type="binding site" evidence="15">
    <location>
        <position position="620"/>
    </location>
    <ligand>
        <name>Ca(2+)</name>
        <dbReference type="ChEBI" id="CHEBI:29108"/>
    </ligand>
</feature>
<keyword evidence="10 15" id="KW-0720">Serine protease</keyword>
<dbReference type="PROSITE" id="PS51695">
    <property type="entry name" value="SEDOLISIN"/>
    <property type="match status" value="1"/>
</dbReference>
<feature type="binding site" evidence="15">
    <location>
        <position position="640"/>
    </location>
    <ligand>
        <name>Ca(2+)</name>
        <dbReference type="ChEBI" id="CHEBI:29108"/>
    </ligand>
</feature>
<evidence type="ECO:0000256" key="7">
    <source>
        <dbReference type="ARBA" id="ARBA00022723"/>
    </source>
</evidence>
<proteinExistence type="predicted"/>
<dbReference type="GO" id="GO:0046872">
    <property type="term" value="F:metal ion binding"/>
    <property type="evidence" value="ECO:0007669"/>
    <property type="project" value="UniProtKB-UniRule"/>
</dbReference>
<evidence type="ECO:0000256" key="8">
    <source>
        <dbReference type="ARBA" id="ARBA00022729"/>
    </source>
</evidence>
<evidence type="ECO:0000256" key="11">
    <source>
        <dbReference type="ARBA" id="ARBA00022837"/>
    </source>
</evidence>
<evidence type="ECO:0000256" key="2">
    <source>
        <dbReference type="ARBA" id="ARBA00002451"/>
    </source>
</evidence>
<keyword evidence="12" id="KW-0843">Virulence</keyword>
<dbReference type="InterPro" id="IPR015366">
    <property type="entry name" value="S53_propep"/>
</dbReference>
<dbReference type="EMBL" id="JAPEVB010000006">
    <property type="protein sequence ID" value="KAJ4386311.1"/>
    <property type="molecule type" value="Genomic_DNA"/>
</dbReference>
<feature type="binding site" evidence="15">
    <location>
        <position position="619"/>
    </location>
    <ligand>
        <name>Ca(2+)</name>
        <dbReference type="ChEBI" id="CHEBI:29108"/>
    </ligand>
</feature>
<feature type="region of interest" description="Disordered" evidence="16">
    <location>
        <begin position="1263"/>
        <end position="1282"/>
    </location>
</feature>
<feature type="active site" description="Charge relay system" evidence="15">
    <location>
        <position position="337"/>
    </location>
</feature>
<dbReference type="InterPro" id="IPR030400">
    <property type="entry name" value="Sedolisin_dom"/>
</dbReference>
<dbReference type="FunFam" id="3.40.50.200:FF:000015">
    <property type="entry name" value="Tripeptidyl peptidase A"/>
    <property type="match status" value="1"/>
</dbReference>
<keyword evidence="5" id="KW-0964">Secreted</keyword>
<dbReference type="SMART" id="SM00944">
    <property type="entry name" value="Pro-kuma_activ"/>
    <property type="match status" value="1"/>
</dbReference>
<comment type="caution">
    <text evidence="19">The sequence shown here is derived from an EMBL/GenBank/DDBJ whole genome shotgun (WGS) entry which is preliminary data.</text>
</comment>
<dbReference type="CDD" id="cd11377">
    <property type="entry name" value="Pro-peptidase_S53"/>
    <property type="match status" value="1"/>
</dbReference>